<dbReference type="SMART" id="SM00387">
    <property type="entry name" value="HATPase_c"/>
    <property type="match status" value="1"/>
</dbReference>
<dbReference type="Gene3D" id="3.30.450.20">
    <property type="entry name" value="PAS domain"/>
    <property type="match status" value="3"/>
</dbReference>
<feature type="domain" description="Histidine kinase" evidence="2">
    <location>
        <begin position="366"/>
        <end position="572"/>
    </location>
</feature>
<dbReference type="OrthoDB" id="106630at2157"/>
<sequence>MDDLPPDSSYRTYFEQSPVGVFVANERGEFLDVNDRGCELVGYSREQLLSMNVADLVGSRGVAAFERLGETGRVEAEVALTRADGRVVEVSLDAVALDEGDYIASVTDISQRKDDERRLVQYEHAVEQASDLIAAADREYTLLFANRRYRQFHDLSDGDVGTVTLPELLGSATFEAIESKLEMVLDGAPLRDEIGRTAADGTDRTLDVQYYPLERDDGAVFGIVATMRDVTEQERRRRQLTQFELAIESSNDWMAAVDTDLNLLFANQGFRSFHGLDASDVRGTPLSDVLDDSAFDFVRSRVATLRAGESLTFEHQTAVEGERIPVRSVVYPLEDDDGEILGFVAALQDISELKDRERQLHVLDRVLRHNVRTTMNVVAGYADQIRTVSADAEVGEYARTIIDHSEQLNEMVAKEREITKILSDPPRTTRIDLTREVAAITSEFERAHPEAVISTEGPETNVEVRAGALGRALRELVRNAVVHADRERPVVEIRTSVTPETVDVRVVDENRAIPEMEQEVLLKQAEIEPLVHGSGLGLWLVHLIVDRADGTLSFEANEPRGNVVGIHVPNAEDA</sequence>
<accession>A0A1I6G7W0</accession>
<proteinExistence type="predicted"/>
<dbReference type="PROSITE" id="PS50113">
    <property type="entry name" value="PAC"/>
    <property type="match status" value="2"/>
</dbReference>
<dbReference type="EMBL" id="FOYT01000001">
    <property type="protein sequence ID" value="SFR38137.1"/>
    <property type="molecule type" value="Genomic_DNA"/>
</dbReference>
<feature type="domain" description="PAC" evidence="4">
    <location>
        <begin position="190"/>
        <end position="242"/>
    </location>
</feature>
<evidence type="ECO:0000313" key="6">
    <source>
        <dbReference type="Proteomes" id="UP000198531"/>
    </source>
</evidence>
<dbReference type="Proteomes" id="UP000198531">
    <property type="component" value="Unassembled WGS sequence"/>
</dbReference>
<dbReference type="PROSITE" id="PS50109">
    <property type="entry name" value="HIS_KIN"/>
    <property type="match status" value="1"/>
</dbReference>
<dbReference type="InterPro" id="IPR003594">
    <property type="entry name" value="HATPase_dom"/>
</dbReference>
<keyword evidence="6" id="KW-1185">Reference proteome</keyword>
<organism evidence="5 6">
    <name type="scientific">Halogeometricum rufum</name>
    <dbReference type="NCBI Taxonomy" id="553469"/>
    <lineage>
        <taxon>Archaea</taxon>
        <taxon>Methanobacteriati</taxon>
        <taxon>Methanobacteriota</taxon>
        <taxon>Stenosarchaea group</taxon>
        <taxon>Halobacteria</taxon>
        <taxon>Halobacteriales</taxon>
        <taxon>Haloferacaceae</taxon>
        <taxon>Halogeometricum</taxon>
    </lineage>
</organism>
<dbReference type="Pfam" id="PF08448">
    <property type="entry name" value="PAS_4"/>
    <property type="match status" value="2"/>
</dbReference>
<dbReference type="NCBIfam" id="TIGR00229">
    <property type="entry name" value="sensory_box"/>
    <property type="match status" value="3"/>
</dbReference>
<evidence type="ECO:0000259" key="2">
    <source>
        <dbReference type="PROSITE" id="PS50109"/>
    </source>
</evidence>
<dbReference type="STRING" id="553469.SAMN04487947_0687"/>
<dbReference type="Gene3D" id="3.30.565.10">
    <property type="entry name" value="Histidine kinase-like ATPase, C-terminal domain"/>
    <property type="match status" value="1"/>
</dbReference>
<dbReference type="PANTHER" id="PTHR44757:SF2">
    <property type="entry name" value="BIOFILM ARCHITECTURE MAINTENANCE PROTEIN MBAA"/>
    <property type="match status" value="1"/>
</dbReference>
<dbReference type="Pfam" id="PF02518">
    <property type="entry name" value="HATPase_c"/>
    <property type="match status" value="1"/>
</dbReference>
<keyword evidence="1" id="KW-0175">Coiled coil</keyword>
<dbReference type="SUPFAM" id="SSF55874">
    <property type="entry name" value="ATPase domain of HSP90 chaperone/DNA topoisomerase II/histidine kinase"/>
    <property type="match status" value="1"/>
</dbReference>
<dbReference type="InterPro" id="IPR000700">
    <property type="entry name" value="PAS-assoc_C"/>
</dbReference>
<dbReference type="CDD" id="cd00130">
    <property type="entry name" value="PAS"/>
    <property type="match status" value="2"/>
</dbReference>
<dbReference type="SMART" id="SM00086">
    <property type="entry name" value="PAC"/>
    <property type="match status" value="3"/>
</dbReference>
<dbReference type="RefSeq" id="WP_089804607.1">
    <property type="nucleotide sequence ID" value="NZ_FOYT01000001.1"/>
</dbReference>
<feature type="domain" description="PAS" evidence="3">
    <location>
        <begin position="6"/>
        <end position="57"/>
    </location>
</feature>
<gene>
    <name evidence="5" type="ORF">SAMN04487947_0687</name>
</gene>
<dbReference type="PROSITE" id="PS50112">
    <property type="entry name" value="PAS"/>
    <property type="match status" value="1"/>
</dbReference>
<dbReference type="InterPro" id="IPR013656">
    <property type="entry name" value="PAS_4"/>
</dbReference>
<dbReference type="InterPro" id="IPR035965">
    <property type="entry name" value="PAS-like_dom_sf"/>
</dbReference>
<dbReference type="InterPro" id="IPR052155">
    <property type="entry name" value="Biofilm_reg_signaling"/>
</dbReference>
<evidence type="ECO:0000259" key="4">
    <source>
        <dbReference type="PROSITE" id="PS50113"/>
    </source>
</evidence>
<evidence type="ECO:0000256" key="1">
    <source>
        <dbReference type="SAM" id="Coils"/>
    </source>
</evidence>
<reference evidence="6" key="1">
    <citation type="submission" date="2016-10" db="EMBL/GenBank/DDBJ databases">
        <authorList>
            <person name="Varghese N."/>
            <person name="Submissions S."/>
        </authorList>
    </citation>
    <scope>NUCLEOTIDE SEQUENCE [LARGE SCALE GENOMIC DNA]</scope>
    <source>
        <strain evidence="6">CGMCC 1.7736</strain>
    </source>
</reference>
<protein>
    <submittedName>
        <fullName evidence="5">PAS domain S-box-containing protein</fullName>
    </submittedName>
</protein>
<dbReference type="InterPro" id="IPR005467">
    <property type="entry name" value="His_kinase_dom"/>
</dbReference>
<evidence type="ECO:0000313" key="5">
    <source>
        <dbReference type="EMBL" id="SFR38137.1"/>
    </source>
</evidence>
<dbReference type="InterPro" id="IPR001610">
    <property type="entry name" value="PAC"/>
</dbReference>
<dbReference type="InterPro" id="IPR036890">
    <property type="entry name" value="HATPase_C_sf"/>
</dbReference>
<dbReference type="CDD" id="cd16936">
    <property type="entry name" value="HATPase_RsbW-like"/>
    <property type="match status" value="1"/>
</dbReference>
<evidence type="ECO:0000259" key="3">
    <source>
        <dbReference type="PROSITE" id="PS50112"/>
    </source>
</evidence>
<feature type="domain" description="PAC" evidence="4">
    <location>
        <begin position="309"/>
        <end position="362"/>
    </location>
</feature>
<feature type="coiled-coil region" evidence="1">
    <location>
        <begin position="112"/>
        <end position="139"/>
    </location>
</feature>
<dbReference type="SUPFAM" id="SSF55785">
    <property type="entry name" value="PYP-like sensor domain (PAS domain)"/>
    <property type="match status" value="3"/>
</dbReference>
<dbReference type="Pfam" id="PF13426">
    <property type="entry name" value="PAS_9"/>
    <property type="match status" value="1"/>
</dbReference>
<dbReference type="InterPro" id="IPR000014">
    <property type="entry name" value="PAS"/>
</dbReference>
<dbReference type="SMART" id="SM00091">
    <property type="entry name" value="PAS"/>
    <property type="match status" value="3"/>
</dbReference>
<dbReference type="AlphaFoldDB" id="A0A1I6G7W0"/>
<name>A0A1I6G7W0_9EURY</name>
<dbReference type="PANTHER" id="PTHR44757">
    <property type="entry name" value="DIGUANYLATE CYCLASE DGCP"/>
    <property type="match status" value="1"/>
</dbReference>